<dbReference type="KEGG" id="ddb:E7747_11820"/>
<dbReference type="PROSITE" id="PS51257">
    <property type="entry name" value="PROKAR_LIPOPROTEIN"/>
    <property type="match status" value="1"/>
</dbReference>
<keyword evidence="1" id="KW-0472">Membrane</keyword>
<organism evidence="3 4">
    <name type="scientific">Duncaniella dubosii</name>
    <dbReference type="NCBI Taxonomy" id="2518971"/>
    <lineage>
        <taxon>Bacteria</taxon>
        <taxon>Pseudomonadati</taxon>
        <taxon>Bacteroidota</taxon>
        <taxon>Bacteroidia</taxon>
        <taxon>Bacteroidales</taxon>
        <taxon>Muribaculaceae</taxon>
        <taxon>Duncaniella</taxon>
    </lineage>
</organism>
<accession>A0A4P7W4T2</accession>
<protein>
    <recommendedName>
        <fullName evidence="5">Tetratricopeptide repeat protein</fullName>
    </recommendedName>
</protein>
<gene>
    <name evidence="3" type="ORF">E7747_11820</name>
</gene>
<evidence type="ECO:0000313" key="3">
    <source>
        <dbReference type="EMBL" id="QCD42912.1"/>
    </source>
</evidence>
<keyword evidence="1" id="KW-0812">Transmembrane</keyword>
<name>A0A4P7W4T2_9BACT</name>
<reference evidence="4" key="1">
    <citation type="submission" date="2019-02" db="EMBL/GenBank/DDBJ databases">
        <title>Isolation and identification of novel species under the genus Muribaculum.</title>
        <authorList>
            <person name="Miyake S."/>
            <person name="Ding Y."/>
            <person name="Low A."/>
            <person name="Soh M."/>
            <person name="Seedorf H."/>
        </authorList>
    </citation>
    <scope>NUCLEOTIDE SEQUENCE [LARGE SCALE GENOMIC DNA]</scope>
    <source>
        <strain evidence="4">H5</strain>
    </source>
</reference>
<keyword evidence="4" id="KW-1185">Reference proteome</keyword>
<evidence type="ECO:0008006" key="5">
    <source>
        <dbReference type="Google" id="ProtNLM"/>
    </source>
</evidence>
<feature type="signal peptide" evidence="2">
    <location>
        <begin position="1"/>
        <end position="27"/>
    </location>
</feature>
<evidence type="ECO:0000256" key="1">
    <source>
        <dbReference type="SAM" id="Phobius"/>
    </source>
</evidence>
<dbReference type="RefSeq" id="WP_136416134.1">
    <property type="nucleotide sequence ID" value="NZ_CP039396.1"/>
</dbReference>
<feature type="chain" id="PRO_5020396264" description="Tetratricopeptide repeat protein" evidence="2">
    <location>
        <begin position="28"/>
        <end position="408"/>
    </location>
</feature>
<evidence type="ECO:0000313" key="4">
    <source>
        <dbReference type="Proteomes" id="UP000297149"/>
    </source>
</evidence>
<proteinExistence type="predicted"/>
<feature type="transmembrane region" description="Helical" evidence="1">
    <location>
        <begin position="364"/>
        <end position="385"/>
    </location>
</feature>
<keyword evidence="1" id="KW-1133">Transmembrane helix</keyword>
<dbReference type="AlphaFoldDB" id="A0A4P7W4T2"/>
<keyword evidence="2" id="KW-0732">Signal</keyword>
<sequence length="408" mass="46447">MVVGKQIYKRPLLLMLVAFIVASVAVSCGSNPEIDRQLTKAEEIMEQHPDSAYMLLNGIDKETLSTKKEKARYALLMSMALDKNYIDTTTFDVLQPAIDYYLDNGTPDEKLRTYYYQGRIFDNRQDKDNALSTFAKALDNTVGVRDSLCIARALVAQAGLYNDFYDFEAYTRNHLRAAKIYKKYSYDYYELDCLLNALNGANLLNDKSLADSILSLCNTFNNLDKNQQQSLNKYKLLYAARHGSKKVLAEILSKQPPGTNNSPNLRLILALAYHRFGNNEKAKNYLDSVFESGEKFDTLRYLSISVTVLRDLKDFEGALSSYWDFSHRQDAINSAKFEQKSKSIEEKHELELKAQEDERRRSQVVWGSIGIVMLLCIVILAYSLYVKKMKIEHTNDLLVQPSATAGIA</sequence>
<dbReference type="EMBL" id="CP039396">
    <property type="protein sequence ID" value="QCD42912.1"/>
    <property type="molecule type" value="Genomic_DNA"/>
</dbReference>
<evidence type="ECO:0000256" key="2">
    <source>
        <dbReference type="SAM" id="SignalP"/>
    </source>
</evidence>
<dbReference type="Proteomes" id="UP000297149">
    <property type="component" value="Chromosome"/>
</dbReference>